<dbReference type="Proteomes" id="UP000095390">
    <property type="component" value="Unassembled WGS sequence"/>
</dbReference>
<feature type="domain" description="CN hydrolase" evidence="1">
    <location>
        <begin position="1"/>
        <end position="242"/>
    </location>
</feature>
<dbReference type="Pfam" id="PF00795">
    <property type="entry name" value="CN_hydrolase"/>
    <property type="match status" value="1"/>
</dbReference>
<evidence type="ECO:0000313" key="2">
    <source>
        <dbReference type="EMBL" id="CUN16576.1"/>
    </source>
</evidence>
<dbReference type="EMBL" id="CYYC01000041">
    <property type="protein sequence ID" value="CUN16576.1"/>
    <property type="molecule type" value="Genomic_DNA"/>
</dbReference>
<dbReference type="EC" id="3.5.1.100" evidence="2"/>
<name>A0A173UQE6_9FIRM</name>
<dbReference type="PANTHER" id="PTHR47799:SF1">
    <property type="entry name" value="OMEGA-AMIDASE YAFV"/>
    <property type="match status" value="1"/>
</dbReference>
<accession>A0A173UQE6</accession>
<sequence>MRIGMAQMDISWENIEDNKKKVEQFFKKAEENQVDCLVFPEMTLTGFSMNVEETGEKSENQKHFFEEMSKKYKILTVFGYTEPVPEKRLKEHPDWNHYYNRLGIAENGELKLNYAKIHPFSYGFEGEYYQGGRKLKSVEWKGTTLGAFVCYDLRFPEIFQISSEKSEIIFVIANWPKSRIDQWDTLLKARAIENQVFMVGVNRTGEGDGLHYNGHSAIYSPNGEAVTTIREEECLLIGDINPEEIKEMRKTFPMKNDRREELYIKMWENAPHQ</sequence>
<evidence type="ECO:0000259" key="1">
    <source>
        <dbReference type="PROSITE" id="PS50263"/>
    </source>
</evidence>
<dbReference type="InterPro" id="IPR003010">
    <property type="entry name" value="C-N_Hydrolase"/>
</dbReference>
<dbReference type="OrthoDB" id="9811121at2"/>
<dbReference type="GO" id="GO:0050152">
    <property type="term" value="F:omega-amidase activity"/>
    <property type="evidence" value="ECO:0007669"/>
    <property type="project" value="TreeGrafter"/>
</dbReference>
<protein>
    <submittedName>
        <fullName evidence="2">(R)-stereoselective amidase</fullName>
        <ecNumber evidence="2">3.5.1.100</ecNumber>
    </submittedName>
</protein>
<dbReference type="PROSITE" id="PS50263">
    <property type="entry name" value="CN_HYDROLASE"/>
    <property type="match status" value="1"/>
</dbReference>
<dbReference type="InterPro" id="IPR052737">
    <property type="entry name" value="Omega-amidase_YafV"/>
</dbReference>
<dbReference type="Gene3D" id="3.60.110.10">
    <property type="entry name" value="Carbon-nitrogen hydrolase"/>
    <property type="match status" value="1"/>
</dbReference>
<reference evidence="2 3" key="1">
    <citation type="submission" date="2015-09" db="EMBL/GenBank/DDBJ databases">
        <authorList>
            <consortium name="Pathogen Informatics"/>
        </authorList>
    </citation>
    <scope>NUCLEOTIDE SEQUENCE [LARGE SCALE GENOMIC DNA]</scope>
    <source>
        <strain evidence="2 3">2789STDY5834966</strain>
    </source>
</reference>
<dbReference type="PANTHER" id="PTHR47799">
    <property type="entry name" value="OMEGA-AMIDASE YAFV"/>
    <property type="match status" value="1"/>
</dbReference>
<dbReference type="GO" id="GO:0106008">
    <property type="term" value="F:2-oxoglutaramate amidase activity"/>
    <property type="evidence" value="ECO:0007669"/>
    <property type="project" value="TreeGrafter"/>
</dbReference>
<dbReference type="RefSeq" id="WP_022170348.1">
    <property type="nucleotide sequence ID" value="NZ_CATVRT010000026.1"/>
</dbReference>
<proteinExistence type="predicted"/>
<dbReference type="SUPFAM" id="SSF56317">
    <property type="entry name" value="Carbon-nitrogen hydrolase"/>
    <property type="match status" value="1"/>
</dbReference>
<organism evidence="2 3">
    <name type="scientific">Anaerobutyricum hallii</name>
    <dbReference type="NCBI Taxonomy" id="39488"/>
    <lineage>
        <taxon>Bacteria</taxon>
        <taxon>Bacillati</taxon>
        <taxon>Bacillota</taxon>
        <taxon>Clostridia</taxon>
        <taxon>Lachnospirales</taxon>
        <taxon>Lachnospiraceae</taxon>
        <taxon>Anaerobutyricum</taxon>
    </lineage>
</organism>
<dbReference type="InterPro" id="IPR036526">
    <property type="entry name" value="C-N_Hydrolase_sf"/>
</dbReference>
<dbReference type="AlphaFoldDB" id="A0A173UQE6"/>
<dbReference type="CDD" id="cd07583">
    <property type="entry name" value="nitrilase_5"/>
    <property type="match status" value="1"/>
</dbReference>
<evidence type="ECO:0000313" key="3">
    <source>
        <dbReference type="Proteomes" id="UP000095390"/>
    </source>
</evidence>
<gene>
    <name evidence="2" type="primary">ramA</name>
    <name evidence="2" type="ORF">ERS852578_02599</name>
</gene>
<keyword evidence="2" id="KW-0378">Hydrolase</keyword>